<dbReference type="Pfam" id="PF08245">
    <property type="entry name" value="Mur_ligase_M"/>
    <property type="match status" value="1"/>
</dbReference>
<dbReference type="SUPFAM" id="SSF53623">
    <property type="entry name" value="MurD-like peptide ligases, catalytic domain"/>
    <property type="match status" value="1"/>
</dbReference>
<comment type="cofactor">
    <cofactor evidence="1">
        <name>Mg(2+)</name>
        <dbReference type="ChEBI" id="CHEBI:18420"/>
    </cofactor>
</comment>
<dbReference type="GO" id="GO:0008841">
    <property type="term" value="F:dihydrofolate synthase activity"/>
    <property type="evidence" value="ECO:0007669"/>
    <property type="project" value="TreeGrafter"/>
</dbReference>
<gene>
    <name evidence="14" type="primary">folC</name>
    <name evidence="14" type="ORF">HMPREF1250_1177</name>
</gene>
<dbReference type="EMBL" id="AWXA01000051">
    <property type="protein sequence ID" value="ERT57801.1"/>
    <property type="molecule type" value="Genomic_DNA"/>
</dbReference>
<keyword evidence="6 11" id="KW-0547">Nucleotide-binding</keyword>
<evidence type="ECO:0000256" key="1">
    <source>
        <dbReference type="ARBA" id="ARBA00001946"/>
    </source>
</evidence>
<dbReference type="PANTHER" id="PTHR11136:SF0">
    <property type="entry name" value="DIHYDROFOLATE SYNTHETASE-RELATED"/>
    <property type="match status" value="1"/>
</dbReference>
<comment type="catalytic activity">
    <reaction evidence="10">
        <text>(6S)-5,6,7,8-tetrahydrofolyl-(gamma-L-Glu)(n) + L-glutamate + ATP = (6S)-5,6,7,8-tetrahydrofolyl-(gamma-L-Glu)(n+1) + ADP + phosphate + H(+)</text>
        <dbReference type="Rhea" id="RHEA:10580"/>
        <dbReference type="Rhea" id="RHEA-COMP:14738"/>
        <dbReference type="Rhea" id="RHEA-COMP:14740"/>
        <dbReference type="ChEBI" id="CHEBI:15378"/>
        <dbReference type="ChEBI" id="CHEBI:29985"/>
        <dbReference type="ChEBI" id="CHEBI:30616"/>
        <dbReference type="ChEBI" id="CHEBI:43474"/>
        <dbReference type="ChEBI" id="CHEBI:141005"/>
        <dbReference type="ChEBI" id="CHEBI:456216"/>
        <dbReference type="EC" id="6.3.2.17"/>
    </reaction>
</comment>
<evidence type="ECO:0000256" key="11">
    <source>
        <dbReference type="PIRNR" id="PIRNR001563"/>
    </source>
</evidence>
<dbReference type="PANTHER" id="PTHR11136">
    <property type="entry name" value="FOLYLPOLYGLUTAMATE SYNTHASE-RELATED"/>
    <property type="match status" value="1"/>
</dbReference>
<name>U7UES4_9FIRM</name>
<keyword evidence="15" id="KW-1185">Reference proteome</keyword>
<evidence type="ECO:0000256" key="8">
    <source>
        <dbReference type="ARBA" id="ARBA00022842"/>
    </source>
</evidence>
<evidence type="ECO:0000313" key="15">
    <source>
        <dbReference type="Proteomes" id="UP000017090"/>
    </source>
</evidence>
<dbReference type="InterPro" id="IPR036615">
    <property type="entry name" value="Mur_ligase_C_dom_sf"/>
</dbReference>
<dbReference type="Gene3D" id="3.40.1190.10">
    <property type="entry name" value="Mur-like, catalytic domain"/>
    <property type="match status" value="1"/>
</dbReference>
<reference evidence="14 15" key="1">
    <citation type="submission" date="2013-09" db="EMBL/GenBank/DDBJ databases">
        <authorList>
            <person name="Durkin A.S."/>
            <person name="Haft D.R."/>
            <person name="McCorrison J."/>
            <person name="Torralba M."/>
            <person name="Gillis M."/>
            <person name="Haft D.H."/>
            <person name="Methe B."/>
            <person name="Sutton G."/>
            <person name="Nelson K.E."/>
        </authorList>
    </citation>
    <scope>NUCLEOTIDE SEQUENCE [LARGE SCALE GENOMIC DNA]</scope>
    <source>
        <strain evidence="14 15">BV3C16-1</strain>
    </source>
</reference>
<evidence type="ECO:0000256" key="2">
    <source>
        <dbReference type="ARBA" id="ARBA00008276"/>
    </source>
</evidence>
<dbReference type="EC" id="6.3.2.17" evidence="3"/>
<dbReference type="RefSeq" id="WP_023054305.1">
    <property type="nucleotide sequence ID" value="NZ_AWXA01000051.1"/>
</dbReference>
<dbReference type="InterPro" id="IPR036565">
    <property type="entry name" value="Mur-like_cat_sf"/>
</dbReference>
<protein>
    <recommendedName>
        <fullName evidence="3">tetrahydrofolate synthase</fullName>
        <ecNumber evidence="3">6.3.2.17</ecNumber>
    </recommendedName>
    <alternativeName>
        <fullName evidence="9">Tetrahydrofolylpolyglutamate synthase</fullName>
    </alternativeName>
</protein>
<proteinExistence type="inferred from homology"/>
<dbReference type="InterPro" id="IPR018109">
    <property type="entry name" value="Folylpolyglutamate_synth_CS"/>
</dbReference>
<dbReference type="InterPro" id="IPR013221">
    <property type="entry name" value="Mur_ligase_cen"/>
</dbReference>
<dbReference type="GO" id="GO:0005524">
    <property type="term" value="F:ATP binding"/>
    <property type="evidence" value="ECO:0007669"/>
    <property type="project" value="UniProtKB-KW"/>
</dbReference>
<comment type="caution">
    <text evidence="14">The sequence shown here is derived from an EMBL/GenBank/DDBJ whole genome shotgun (WGS) entry which is preliminary data.</text>
</comment>
<evidence type="ECO:0000259" key="12">
    <source>
        <dbReference type="Pfam" id="PF02875"/>
    </source>
</evidence>
<evidence type="ECO:0000256" key="9">
    <source>
        <dbReference type="ARBA" id="ARBA00030592"/>
    </source>
</evidence>
<dbReference type="Pfam" id="PF02875">
    <property type="entry name" value="Mur_ligase_C"/>
    <property type="match status" value="1"/>
</dbReference>
<keyword evidence="7 11" id="KW-0067">ATP-binding</keyword>
<dbReference type="FunFam" id="3.40.1190.10:FF:000011">
    <property type="entry name" value="Folylpolyglutamate synthase/dihydrofolate synthase"/>
    <property type="match status" value="1"/>
</dbReference>
<evidence type="ECO:0000313" key="14">
    <source>
        <dbReference type="EMBL" id="ERT57801.1"/>
    </source>
</evidence>
<comment type="similarity">
    <text evidence="2 11">Belongs to the folylpolyglutamate synthase family.</text>
</comment>
<dbReference type="InterPro" id="IPR004101">
    <property type="entry name" value="Mur_ligase_C"/>
</dbReference>
<evidence type="ECO:0000259" key="13">
    <source>
        <dbReference type="Pfam" id="PF08245"/>
    </source>
</evidence>
<dbReference type="GO" id="GO:0046872">
    <property type="term" value="F:metal ion binding"/>
    <property type="evidence" value="ECO:0007669"/>
    <property type="project" value="UniProtKB-KW"/>
</dbReference>
<dbReference type="PATRIC" id="fig|1111454.3.peg.1858"/>
<feature type="domain" description="Mur ligase central" evidence="13">
    <location>
        <begin position="45"/>
        <end position="274"/>
    </location>
</feature>
<organism evidence="14 15">
    <name type="scientific">Megasphaera vaginalis</name>
    <name type="common">ex Srinivasan et al. 2021</name>
    <dbReference type="NCBI Taxonomy" id="1111454"/>
    <lineage>
        <taxon>Bacteria</taxon>
        <taxon>Bacillati</taxon>
        <taxon>Bacillota</taxon>
        <taxon>Negativicutes</taxon>
        <taxon>Veillonellales</taxon>
        <taxon>Veillonellaceae</taxon>
        <taxon>Megasphaera</taxon>
    </lineage>
</organism>
<dbReference type="STRING" id="1111454.HMPREF1250_1177"/>
<accession>U7UES4</accession>
<dbReference type="PROSITE" id="PS01012">
    <property type="entry name" value="FOLYLPOLYGLU_SYNT_2"/>
    <property type="match status" value="1"/>
</dbReference>
<feature type="domain" description="Mur ligase C-terminal" evidence="12">
    <location>
        <begin position="301"/>
        <end position="418"/>
    </location>
</feature>
<evidence type="ECO:0000256" key="10">
    <source>
        <dbReference type="ARBA" id="ARBA00047493"/>
    </source>
</evidence>
<dbReference type="NCBIfam" id="TIGR01499">
    <property type="entry name" value="folC"/>
    <property type="match status" value="1"/>
</dbReference>
<dbReference type="SUPFAM" id="SSF53244">
    <property type="entry name" value="MurD-like peptide ligases, peptide-binding domain"/>
    <property type="match status" value="1"/>
</dbReference>
<dbReference type="Proteomes" id="UP000017090">
    <property type="component" value="Unassembled WGS sequence"/>
</dbReference>
<keyword evidence="4 11" id="KW-0436">Ligase</keyword>
<dbReference type="InterPro" id="IPR001645">
    <property type="entry name" value="Folylpolyglutamate_synth"/>
</dbReference>
<evidence type="ECO:0000256" key="3">
    <source>
        <dbReference type="ARBA" id="ARBA00013025"/>
    </source>
</evidence>
<dbReference type="GO" id="GO:0004326">
    <property type="term" value="F:tetrahydrofolylpolyglutamate synthase activity"/>
    <property type="evidence" value="ECO:0007669"/>
    <property type="project" value="UniProtKB-EC"/>
</dbReference>
<dbReference type="AlphaFoldDB" id="U7UES4"/>
<keyword evidence="5" id="KW-0479">Metal-binding</keyword>
<evidence type="ECO:0000256" key="4">
    <source>
        <dbReference type="ARBA" id="ARBA00022598"/>
    </source>
</evidence>
<sequence length="436" mass="47429">MMTYEEAVYYLEHAAAFGIKPGLQRIRELLRRLDNPQDKYRTIHVTGTNGKGSVTAMIAAGLTAAGCKTGRYTSPHLEAYTERIRIDGEDIAPDDFAAVTAAVAAAVEAMAADRWERPTEFEMLTAMAFLYFFRCRVDYAVIEVGLGGLLDSTNVIMPHLSVITNVALDHMAYCGDTVEKIAVHKAGIIKPAVPVVTAATEPALAVIAEKARNGKCPLYRCDKDFHLGSCTVRSVRNTYVQDSTVIFDKGDRLTVTTALVGAHQGRNAALAVMALRLLRPCIGALTDDVICRALTGVSWPGRFQIVEQNGQTVVIDGAHNPAGIDTFCQTYDAVFGKRRRVFVFAVLADKDYSQMMGRLFRQDDLVFCAPAPSPRTADPEKLVAAIPCRAEPCATLTVALARAFAAATAEKVLAVVGSLYIQGEVRRYLRQKGFTV</sequence>
<dbReference type="GO" id="GO:0005737">
    <property type="term" value="C:cytoplasm"/>
    <property type="evidence" value="ECO:0007669"/>
    <property type="project" value="TreeGrafter"/>
</dbReference>
<evidence type="ECO:0000256" key="7">
    <source>
        <dbReference type="ARBA" id="ARBA00022840"/>
    </source>
</evidence>
<dbReference type="PIRSF" id="PIRSF001563">
    <property type="entry name" value="Folylpolyglu_synth"/>
    <property type="match status" value="1"/>
</dbReference>
<dbReference type="Gene3D" id="3.90.190.20">
    <property type="entry name" value="Mur ligase, C-terminal domain"/>
    <property type="match status" value="1"/>
</dbReference>
<evidence type="ECO:0000256" key="6">
    <source>
        <dbReference type="ARBA" id="ARBA00022741"/>
    </source>
</evidence>
<evidence type="ECO:0000256" key="5">
    <source>
        <dbReference type="ARBA" id="ARBA00022723"/>
    </source>
</evidence>
<keyword evidence="8" id="KW-0460">Magnesium</keyword>
<dbReference type="eggNOG" id="COG0285">
    <property type="taxonomic scope" value="Bacteria"/>
</dbReference>